<evidence type="ECO:0000256" key="1">
    <source>
        <dbReference type="ARBA" id="ARBA00004141"/>
    </source>
</evidence>
<dbReference type="Gene3D" id="1.20.58.340">
    <property type="entry name" value="Magnesium transport protein CorA, transmembrane region"/>
    <property type="match status" value="1"/>
</dbReference>
<evidence type="ECO:0000256" key="2">
    <source>
        <dbReference type="ARBA" id="ARBA00022692"/>
    </source>
</evidence>
<feature type="region of interest" description="Disordered" evidence="5">
    <location>
        <begin position="1"/>
        <end position="21"/>
    </location>
</feature>
<evidence type="ECO:0000256" key="6">
    <source>
        <dbReference type="SAM" id="Phobius"/>
    </source>
</evidence>
<dbReference type="Pfam" id="PF01544">
    <property type="entry name" value="CorA"/>
    <property type="match status" value="1"/>
</dbReference>
<keyword evidence="3 6" id="KW-1133">Transmembrane helix</keyword>
<dbReference type="Proteomes" id="UP000245764">
    <property type="component" value="Chromosome 8"/>
</dbReference>
<dbReference type="InterPro" id="IPR002523">
    <property type="entry name" value="MgTranspt_CorA/ZnTranspt_ZntB"/>
</dbReference>
<keyword evidence="2 6" id="KW-0812">Transmembrane</keyword>
<evidence type="ECO:0000313" key="8">
    <source>
        <dbReference type="Proteomes" id="UP000245764"/>
    </source>
</evidence>
<feature type="transmembrane region" description="Helical" evidence="6">
    <location>
        <begin position="170"/>
        <end position="195"/>
    </location>
</feature>
<comment type="subcellular location">
    <subcellularLocation>
        <location evidence="1">Membrane</location>
        <topology evidence="1">Multi-pass membrane protein</topology>
    </subcellularLocation>
</comment>
<accession>A0A2H1GUE7</accession>
<protein>
    <submittedName>
        <fullName evidence="7">Uncharacterized protein</fullName>
    </submittedName>
</protein>
<reference evidence="8" key="1">
    <citation type="submission" date="2017-05" db="EMBL/GenBank/DDBJ databases">
        <authorList>
            <person name="Song R."/>
            <person name="Chenine A.L."/>
            <person name="Ruprecht R.M."/>
        </authorList>
    </citation>
    <scope>NUCLEOTIDE SEQUENCE [LARGE SCALE GENOMIC DNA]</scope>
</reference>
<gene>
    <name evidence="7" type="ORF">ZT1E4_G8796</name>
</gene>
<organism evidence="7 8">
    <name type="scientific">Zymoseptoria tritici ST99CH_1E4</name>
    <dbReference type="NCBI Taxonomy" id="1276532"/>
    <lineage>
        <taxon>Eukaryota</taxon>
        <taxon>Fungi</taxon>
        <taxon>Dikarya</taxon>
        <taxon>Ascomycota</taxon>
        <taxon>Pezizomycotina</taxon>
        <taxon>Dothideomycetes</taxon>
        <taxon>Dothideomycetidae</taxon>
        <taxon>Mycosphaerellales</taxon>
        <taxon>Mycosphaerellaceae</taxon>
        <taxon>Zymoseptoria</taxon>
    </lineage>
</organism>
<evidence type="ECO:0000256" key="3">
    <source>
        <dbReference type="ARBA" id="ARBA00022989"/>
    </source>
</evidence>
<keyword evidence="4 6" id="KW-0472">Membrane</keyword>
<dbReference type="EMBL" id="LT854260">
    <property type="protein sequence ID" value="SMR57199.1"/>
    <property type="molecule type" value="Genomic_DNA"/>
</dbReference>
<name>A0A2H1GUE7_ZYMTR</name>
<evidence type="ECO:0000313" key="7">
    <source>
        <dbReference type="EMBL" id="SMR57199.1"/>
    </source>
</evidence>
<feature type="transmembrane region" description="Helical" evidence="6">
    <location>
        <begin position="137"/>
        <end position="158"/>
    </location>
</feature>
<evidence type="ECO:0000256" key="4">
    <source>
        <dbReference type="ARBA" id="ARBA00023136"/>
    </source>
</evidence>
<sequence length="227" mass="24946">MESDDGVSAQPVIGTTTTPVTEDGRLNDLAKRVREAELGLFTVPSLESFEALKVCRTAILQYHRDREDAANTAGQLLAEEVEDIDKQVTNLMLSVNDALHLILAQISVEQSTAGNKLAEQSAEKAERIAKVSGRATFAFSLVAAFYLPPTLATRIFGMNINLINGAKVDFWWPIVVFAVLQFSLCALLAFLLGAYTLGDKIRARMAEKRVAEKLRRGDESHRVNEVP</sequence>
<proteinExistence type="predicted"/>
<evidence type="ECO:0000256" key="5">
    <source>
        <dbReference type="SAM" id="MobiDB-lite"/>
    </source>
</evidence>
<dbReference type="GO" id="GO:0046873">
    <property type="term" value="F:metal ion transmembrane transporter activity"/>
    <property type="evidence" value="ECO:0007669"/>
    <property type="project" value="InterPro"/>
</dbReference>
<dbReference type="InterPro" id="IPR045863">
    <property type="entry name" value="CorA_TM1_TM2"/>
</dbReference>
<dbReference type="SUPFAM" id="SSF144083">
    <property type="entry name" value="Magnesium transport protein CorA, transmembrane region"/>
    <property type="match status" value="1"/>
</dbReference>
<dbReference type="AlphaFoldDB" id="A0A2H1GUE7"/>
<dbReference type="GO" id="GO:0016020">
    <property type="term" value="C:membrane"/>
    <property type="evidence" value="ECO:0007669"/>
    <property type="project" value="UniProtKB-SubCell"/>
</dbReference>